<dbReference type="GO" id="GO:0005634">
    <property type="term" value="C:nucleus"/>
    <property type="evidence" value="ECO:0000318"/>
    <property type="project" value="GO_Central"/>
</dbReference>
<dbReference type="KEGG" id="spu:590609"/>
<dbReference type="PANTHER" id="PTHR13710:SF152">
    <property type="entry name" value="ATP-DEPENDENT DNA HELICASE Q5"/>
    <property type="match status" value="1"/>
</dbReference>
<dbReference type="GO" id="GO:0010605">
    <property type="term" value="P:negative regulation of macromolecule metabolic process"/>
    <property type="evidence" value="ECO:0007669"/>
    <property type="project" value="UniProtKB-ARBA"/>
</dbReference>
<feature type="compositionally biased region" description="Basic residues" evidence="26">
    <location>
        <begin position="579"/>
        <end position="588"/>
    </location>
</feature>
<evidence type="ECO:0000256" key="23">
    <source>
        <dbReference type="ARBA" id="ARBA00076757"/>
    </source>
</evidence>
<feature type="domain" description="Helicase C-terminal" evidence="28">
    <location>
        <begin position="283"/>
        <end position="445"/>
    </location>
</feature>
<feature type="region of interest" description="Disordered" evidence="26">
    <location>
        <begin position="957"/>
        <end position="1030"/>
    </location>
</feature>
<evidence type="ECO:0000256" key="20">
    <source>
        <dbReference type="ARBA" id="ARBA00034808"/>
    </source>
</evidence>
<dbReference type="GO" id="GO:0005654">
    <property type="term" value="C:nucleoplasm"/>
    <property type="evidence" value="ECO:0007669"/>
    <property type="project" value="UniProtKB-SubCell"/>
</dbReference>
<evidence type="ECO:0000256" key="17">
    <source>
        <dbReference type="ARBA" id="ARBA00023242"/>
    </source>
</evidence>
<feature type="compositionally biased region" description="Basic and acidic residues" evidence="26">
    <location>
        <begin position="1111"/>
        <end position="1135"/>
    </location>
</feature>
<name>A0A7M7NI82_STRPU</name>
<keyword evidence="14" id="KW-0238">DNA-binding</keyword>
<evidence type="ECO:0000256" key="26">
    <source>
        <dbReference type="SAM" id="MobiDB-lite"/>
    </source>
</evidence>
<dbReference type="PANTHER" id="PTHR13710">
    <property type="entry name" value="DNA HELICASE RECQ FAMILY MEMBER"/>
    <property type="match status" value="1"/>
</dbReference>
<dbReference type="NCBIfam" id="TIGR00614">
    <property type="entry name" value="recQ_fam"/>
    <property type="match status" value="1"/>
</dbReference>
<dbReference type="GO" id="GO:0051301">
    <property type="term" value="P:cell division"/>
    <property type="evidence" value="ECO:0007669"/>
    <property type="project" value="UniProtKB-KW"/>
</dbReference>
<feature type="region of interest" description="Disordered" evidence="26">
    <location>
        <begin position="1054"/>
        <end position="1135"/>
    </location>
</feature>
<feature type="compositionally biased region" description="Basic and acidic residues" evidence="26">
    <location>
        <begin position="890"/>
        <end position="910"/>
    </location>
</feature>
<keyword evidence="5" id="KW-0132">Cell division</keyword>
<reference evidence="29" key="2">
    <citation type="submission" date="2021-01" db="UniProtKB">
        <authorList>
            <consortium name="EnsemblMetazoa"/>
        </authorList>
    </citation>
    <scope>IDENTIFICATION</scope>
</reference>
<keyword evidence="15" id="KW-0234">DNA repair</keyword>
<dbReference type="GO" id="GO:0003677">
    <property type="term" value="F:DNA binding"/>
    <property type="evidence" value="ECO:0007669"/>
    <property type="project" value="UniProtKB-KW"/>
</dbReference>
<sequence length="1221" mass="134816">MPKVSKKSTVAQGAKITDFLTTSSLDAESSISSCSSKKKKPKHTGRVDPKLTSSFSSLQDKLEDVFGYASFKSELQKKGTEEVFKAKKDVFILMPTGAGKSLCYQLPATCKKGVTLVISPLIALIEDQLTHLDELGIRAESLNSKIPAAKRKMVMSDLYSKKPKIKMLYITPETAATSTFMTILKNLDNRGLFNGIVVDEAHCVSQWGHDFRPCYLKLGALHKEYPSIACVALTATATDNVRKDIIQQLHMRAPVTEFRAGCFRENLFYDVVYKDVLEDPLGHLKDFGLKLLQKDEALGNASGCGIVYCRTRDACVTVAGGLSRQGLTARAYHGGMKAADRTSVQEQWMNGEVKVIVATISFGMGVDKATVRFVAHYNIPKSMAGYYQESGRAGRDGIPSRCRLYYSRQERNQVAFLITREMACANSKKRKRKFSSSPGKPSKASMQSFEALVKFCEEAKCRHESIAKYFDDKLPSCGSMCDVCKTPEVVKKRIDEMQRGIMGGPAKKNHMGRTYIEKNPLNVHDDDLYGGGRYGRDVTYVGKKRKPGDWSDDDDFNTDDDDDDDNSSGLRDVVQAEFRRRKRKKMKADRRQTEEIDPNCKLKNPKSNTVPGLTIQVREYCMQLLDKALRENIRAAFSDESNGLTSNEDKAQRCAISAEHSAIQAAKTCNLYKAKVFGQVGEINKKTKEGRLHDLFISAADEEDTMKGGIPPKVSSSSTSNGPRLPSLSGFCTASSLLAAQEPLKGRDNSKQTTLKLGSTKGSGGSKKGGIFATFKSSGGFVKASSLVHSDGPMKMEMTSRDDEDGRRWEVKSDGVEEGVEGPWNGDVGGDGTSTEEEGMEEGMEGFEDGDCDDNLGCSFLEGEEFDVEEYNASDEETEKDDAGIVTMIDQKERSNERESTRLSVEKIKMEASTNLVEHRTERHSEQMHQGDQVLDNKMSLLAGNGSDSTKAVRTLEQLGEMSGFSTSIGYRESTTDSDSPGRSQDASCAHRDIPSEYHLKEETLLSTKGDVHDVEEKEEMLPSLSDNPVLVKDEEQLPGNYQSSLVLQNGLEGSHQATSDNSPPGNAADCSSRVGVGTPSREREIKSSLINKRSNYNDSSALTGSPRKHVTFDPKVEDNERAPGTSLEDKRQEEKMSKGFHKIVADAVVKYLTPHYKEGKFASKLLFKSLARSLSHQLTSNKLVTKVTVKKHAKGLVRDYFKHQHKCLSEDDIPTDLGKT</sequence>
<feature type="region of interest" description="Disordered" evidence="26">
    <location>
        <begin position="817"/>
        <end position="838"/>
    </location>
</feature>
<keyword evidence="30" id="KW-1185">Reference proteome</keyword>
<feature type="region of interest" description="Disordered" evidence="26">
    <location>
        <begin position="32"/>
        <end position="51"/>
    </location>
</feature>
<dbReference type="OrthoDB" id="10261556at2759"/>
<dbReference type="InterPro" id="IPR011545">
    <property type="entry name" value="DEAD/DEAH_box_helicase_dom"/>
</dbReference>
<comment type="catalytic activity">
    <reaction evidence="19">
        <text>Couples ATP hydrolysis with the unwinding of duplex DNA by translocating in the 3'-5' direction.</text>
        <dbReference type="EC" id="5.6.2.4"/>
    </reaction>
</comment>
<dbReference type="SMART" id="SM00490">
    <property type="entry name" value="HELICc"/>
    <property type="match status" value="1"/>
</dbReference>
<evidence type="ECO:0000256" key="1">
    <source>
        <dbReference type="ARBA" id="ARBA00001947"/>
    </source>
</evidence>
<comment type="catalytic activity">
    <reaction evidence="21">
        <text>ATP + H2O = ADP + phosphate + H(+)</text>
        <dbReference type="Rhea" id="RHEA:13065"/>
        <dbReference type="ChEBI" id="CHEBI:15377"/>
        <dbReference type="ChEBI" id="CHEBI:15378"/>
        <dbReference type="ChEBI" id="CHEBI:30616"/>
        <dbReference type="ChEBI" id="CHEBI:43474"/>
        <dbReference type="ChEBI" id="CHEBI:456216"/>
    </reaction>
</comment>
<dbReference type="GO" id="GO:0000724">
    <property type="term" value="P:double-strand break repair via homologous recombination"/>
    <property type="evidence" value="ECO:0000318"/>
    <property type="project" value="GO_Central"/>
</dbReference>
<dbReference type="InterPro" id="IPR013257">
    <property type="entry name" value="SRI"/>
</dbReference>
<keyword evidence="9" id="KW-0227">DNA damage</keyword>
<evidence type="ECO:0000256" key="8">
    <source>
        <dbReference type="ARBA" id="ARBA00022741"/>
    </source>
</evidence>
<keyword evidence="10" id="KW-0378">Hydrolase</keyword>
<dbReference type="Gene3D" id="6.10.250.3140">
    <property type="match status" value="1"/>
</dbReference>
<keyword evidence="6" id="KW-0235">DNA replication</keyword>
<feature type="compositionally biased region" description="Polar residues" evidence="26">
    <location>
        <begin position="977"/>
        <end position="987"/>
    </location>
</feature>
<keyword evidence="18" id="KW-0131">Cell cycle</keyword>
<dbReference type="InterPro" id="IPR014001">
    <property type="entry name" value="Helicase_ATP-bd"/>
</dbReference>
<keyword evidence="17" id="KW-0539">Nucleus</keyword>
<evidence type="ECO:0000256" key="14">
    <source>
        <dbReference type="ARBA" id="ARBA00023125"/>
    </source>
</evidence>
<evidence type="ECO:0000313" key="29">
    <source>
        <dbReference type="EnsemblMetazoa" id="XP_030837005"/>
    </source>
</evidence>
<accession>A0A7M7NI82</accession>
<keyword evidence="11" id="KW-0347">Helicase</keyword>
<dbReference type="Gene3D" id="3.40.50.300">
    <property type="entry name" value="P-loop containing nucleotide triphosphate hydrolases"/>
    <property type="match status" value="2"/>
</dbReference>
<comment type="cofactor">
    <cofactor evidence="1">
        <name>Zn(2+)</name>
        <dbReference type="ChEBI" id="CHEBI:29105"/>
    </cofactor>
</comment>
<feature type="compositionally biased region" description="Acidic residues" evidence="26">
    <location>
        <begin position="870"/>
        <end position="880"/>
    </location>
</feature>
<dbReference type="GO" id="GO:0043138">
    <property type="term" value="F:3'-5' DNA helicase activity"/>
    <property type="evidence" value="ECO:0000318"/>
    <property type="project" value="GO_Central"/>
</dbReference>
<evidence type="ECO:0000256" key="2">
    <source>
        <dbReference type="ARBA" id="ARBA00004642"/>
    </source>
</evidence>
<dbReference type="GO" id="GO:0016787">
    <property type="term" value="F:hydrolase activity"/>
    <property type="evidence" value="ECO:0007669"/>
    <property type="project" value="UniProtKB-KW"/>
</dbReference>
<dbReference type="GO" id="GO:0045934">
    <property type="term" value="P:negative regulation of nucleobase-containing compound metabolic process"/>
    <property type="evidence" value="ECO:0007669"/>
    <property type="project" value="UniProtKB-ARBA"/>
</dbReference>
<dbReference type="SUPFAM" id="SSF52540">
    <property type="entry name" value="P-loop containing nucleoside triphosphate hydrolases"/>
    <property type="match status" value="1"/>
</dbReference>
<keyword evidence="8" id="KW-0547">Nucleotide-binding</keyword>
<evidence type="ECO:0000256" key="10">
    <source>
        <dbReference type="ARBA" id="ARBA00022801"/>
    </source>
</evidence>
<dbReference type="GeneID" id="590609"/>
<protein>
    <recommendedName>
        <fullName evidence="22">ATP-dependent DNA helicase Q5</fullName>
        <ecNumber evidence="20">5.6.2.4</ecNumber>
    </recommendedName>
    <alternativeName>
        <fullName evidence="23">DNA 3'-5' helicase RecQ5</fullName>
    </alternativeName>
    <alternativeName>
        <fullName evidence="24">DNA helicase, RecQ-like type 5</fullName>
    </alternativeName>
    <alternativeName>
        <fullName evidence="25">RecQ protein-like 5</fullName>
    </alternativeName>
</protein>
<feature type="compositionally biased region" description="Polar residues" evidence="26">
    <location>
        <begin position="1056"/>
        <end position="1065"/>
    </location>
</feature>
<keyword evidence="12" id="KW-0862">Zinc</keyword>
<dbReference type="GO" id="GO:0006260">
    <property type="term" value="P:DNA replication"/>
    <property type="evidence" value="ECO:0000318"/>
    <property type="project" value="GO_Central"/>
</dbReference>
<keyword evidence="7" id="KW-0479">Metal-binding</keyword>
<evidence type="ECO:0000259" key="28">
    <source>
        <dbReference type="PROSITE" id="PS51194"/>
    </source>
</evidence>
<comment type="similarity">
    <text evidence="3">Belongs to the helicase family. RecQ subfamily.</text>
</comment>
<dbReference type="PROSITE" id="PS51194">
    <property type="entry name" value="HELICASE_CTER"/>
    <property type="match status" value="1"/>
</dbReference>
<dbReference type="EnsemblMetazoa" id="XM_030981145">
    <property type="protein sequence ID" value="XP_030837005"/>
    <property type="gene ID" value="LOC590609"/>
</dbReference>
<keyword evidence="16" id="KW-0413">Isomerase</keyword>
<dbReference type="Pfam" id="PF00271">
    <property type="entry name" value="Helicase_C"/>
    <property type="match status" value="1"/>
</dbReference>
<evidence type="ECO:0000256" key="21">
    <source>
        <dbReference type="ARBA" id="ARBA00049360"/>
    </source>
</evidence>
<proteinExistence type="inferred from homology"/>
<dbReference type="InterPro" id="IPR027417">
    <property type="entry name" value="P-loop_NTPase"/>
</dbReference>
<keyword evidence="13" id="KW-0067">ATP-binding</keyword>
<feature type="region of interest" description="Disordered" evidence="26">
    <location>
        <begin position="542"/>
        <end position="603"/>
    </location>
</feature>
<dbReference type="InterPro" id="IPR001650">
    <property type="entry name" value="Helicase_C-like"/>
</dbReference>
<dbReference type="GO" id="GO:0005524">
    <property type="term" value="F:ATP binding"/>
    <property type="evidence" value="ECO:0007669"/>
    <property type="project" value="UniProtKB-KW"/>
</dbReference>
<evidence type="ECO:0000256" key="9">
    <source>
        <dbReference type="ARBA" id="ARBA00022763"/>
    </source>
</evidence>
<feature type="region of interest" description="Disordered" evidence="26">
    <location>
        <begin position="703"/>
        <end position="726"/>
    </location>
</feature>
<evidence type="ECO:0000256" key="4">
    <source>
        <dbReference type="ARBA" id="ARBA00022553"/>
    </source>
</evidence>
<dbReference type="Pfam" id="PF16124">
    <property type="entry name" value="RecQ_Zn_bind"/>
    <property type="match status" value="1"/>
</dbReference>
<dbReference type="GO" id="GO:0005694">
    <property type="term" value="C:chromosome"/>
    <property type="evidence" value="ECO:0000318"/>
    <property type="project" value="GO_Central"/>
</dbReference>
<evidence type="ECO:0000313" key="30">
    <source>
        <dbReference type="Proteomes" id="UP000007110"/>
    </source>
</evidence>
<dbReference type="GO" id="GO:0006355">
    <property type="term" value="P:regulation of DNA-templated transcription"/>
    <property type="evidence" value="ECO:0007669"/>
    <property type="project" value="InterPro"/>
</dbReference>
<dbReference type="FunCoup" id="A0A7M7NI82">
    <property type="interactions" value="1587"/>
</dbReference>
<dbReference type="InParanoid" id="A0A7M7NI82"/>
<feature type="compositionally biased region" description="Basic and acidic residues" evidence="26">
    <location>
        <begin position="917"/>
        <end position="929"/>
    </location>
</feature>
<keyword evidence="4" id="KW-0597">Phosphoprotein</keyword>
<evidence type="ECO:0000259" key="27">
    <source>
        <dbReference type="PROSITE" id="PS51192"/>
    </source>
</evidence>
<dbReference type="SMART" id="SM00487">
    <property type="entry name" value="DEXDc"/>
    <property type="match status" value="1"/>
</dbReference>
<dbReference type="FunFam" id="3.40.50.300:FF:000444">
    <property type="entry name" value="ATP-dependent DNA helicase"/>
    <property type="match status" value="1"/>
</dbReference>
<dbReference type="PROSITE" id="PS51192">
    <property type="entry name" value="HELICASE_ATP_BIND_1"/>
    <property type="match status" value="1"/>
</dbReference>
<evidence type="ECO:0000256" key="15">
    <source>
        <dbReference type="ARBA" id="ARBA00023204"/>
    </source>
</evidence>
<feature type="region of interest" description="Disordered" evidence="26">
    <location>
        <begin position="742"/>
        <end position="768"/>
    </location>
</feature>
<dbReference type="Pfam" id="PF08236">
    <property type="entry name" value="SRI"/>
    <property type="match status" value="1"/>
</dbReference>
<evidence type="ECO:0000256" key="7">
    <source>
        <dbReference type="ARBA" id="ARBA00022723"/>
    </source>
</evidence>
<feature type="compositionally biased region" description="Polar residues" evidence="26">
    <location>
        <begin position="1089"/>
        <end position="1104"/>
    </location>
</feature>
<evidence type="ECO:0000256" key="6">
    <source>
        <dbReference type="ARBA" id="ARBA00022705"/>
    </source>
</evidence>
<feature type="domain" description="Helicase ATP-binding" evidence="27">
    <location>
        <begin position="81"/>
        <end position="255"/>
    </location>
</feature>
<dbReference type="FunFam" id="3.40.50.300:FF:000614">
    <property type="entry name" value="ATP-dependent DNA helicase"/>
    <property type="match status" value="1"/>
</dbReference>
<feature type="region of interest" description="Disordered" evidence="26">
    <location>
        <begin position="870"/>
        <end position="931"/>
    </location>
</feature>
<evidence type="ECO:0000256" key="11">
    <source>
        <dbReference type="ARBA" id="ARBA00022806"/>
    </source>
</evidence>
<dbReference type="InterPro" id="IPR032284">
    <property type="entry name" value="RecQ_Zn-bd"/>
</dbReference>
<feature type="compositionally biased region" description="Basic and acidic residues" evidence="26">
    <location>
        <begin position="589"/>
        <end position="600"/>
    </location>
</feature>
<evidence type="ECO:0000256" key="13">
    <source>
        <dbReference type="ARBA" id="ARBA00022840"/>
    </source>
</evidence>
<evidence type="ECO:0000256" key="16">
    <source>
        <dbReference type="ARBA" id="ARBA00023235"/>
    </source>
</evidence>
<dbReference type="OMA" id="MACANSK"/>
<dbReference type="GO" id="GO:0009378">
    <property type="term" value="F:four-way junction helicase activity"/>
    <property type="evidence" value="ECO:0000318"/>
    <property type="project" value="GO_Central"/>
</dbReference>
<feature type="compositionally biased region" description="Acidic residues" evidence="26">
    <location>
        <begin position="550"/>
        <end position="566"/>
    </location>
</feature>
<dbReference type="CDD" id="cd18794">
    <property type="entry name" value="SF2_C_RecQ"/>
    <property type="match status" value="1"/>
</dbReference>
<evidence type="ECO:0000256" key="22">
    <source>
        <dbReference type="ARBA" id="ARBA00074289"/>
    </source>
</evidence>
<dbReference type="AlphaFoldDB" id="A0A7M7NI82"/>
<dbReference type="InterPro" id="IPR004589">
    <property type="entry name" value="DNA_helicase_ATP-dep_RecQ"/>
</dbReference>
<dbReference type="GO" id="GO:0046872">
    <property type="term" value="F:metal ion binding"/>
    <property type="evidence" value="ECO:0007669"/>
    <property type="project" value="UniProtKB-KW"/>
</dbReference>
<evidence type="ECO:0000256" key="25">
    <source>
        <dbReference type="ARBA" id="ARBA00084014"/>
    </source>
</evidence>
<dbReference type="Gene3D" id="6.10.250.2460">
    <property type="match status" value="1"/>
</dbReference>
<dbReference type="GO" id="GO:0005737">
    <property type="term" value="C:cytoplasm"/>
    <property type="evidence" value="ECO:0000318"/>
    <property type="project" value="GO_Central"/>
</dbReference>
<comment type="subcellular location">
    <subcellularLocation>
        <location evidence="2">Nucleus</location>
        <location evidence="2">Nucleoplasm</location>
    </subcellularLocation>
</comment>
<evidence type="ECO:0000256" key="5">
    <source>
        <dbReference type="ARBA" id="ARBA00022618"/>
    </source>
</evidence>
<dbReference type="EC" id="5.6.2.4" evidence="20"/>
<evidence type="ECO:0000256" key="19">
    <source>
        <dbReference type="ARBA" id="ARBA00034617"/>
    </source>
</evidence>
<dbReference type="Proteomes" id="UP000007110">
    <property type="component" value="Unassembled WGS sequence"/>
</dbReference>
<reference evidence="30" key="1">
    <citation type="submission" date="2015-02" db="EMBL/GenBank/DDBJ databases">
        <title>Genome sequencing for Strongylocentrotus purpuratus.</title>
        <authorList>
            <person name="Murali S."/>
            <person name="Liu Y."/>
            <person name="Vee V."/>
            <person name="English A."/>
            <person name="Wang M."/>
            <person name="Skinner E."/>
            <person name="Han Y."/>
            <person name="Muzny D.M."/>
            <person name="Worley K.C."/>
            <person name="Gibbs R.A."/>
        </authorList>
    </citation>
    <scope>NUCLEOTIDE SEQUENCE</scope>
</reference>
<evidence type="ECO:0000256" key="3">
    <source>
        <dbReference type="ARBA" id="ARBA00005446"/>
    </source>
</evidence>
<evidence type="ECO:0000256" key="18">
    <source>
        <dbReference type="ARBA" id="ARBA00023306"/>
    </source>
</evidence>
<feature type="compositionally biased region" description="Basic and acidic residues" evidence="26">
    <location>
        <begin position="989"/>
        <end position="1016"/>
    </location>
</feature>
<dbReference type="RefSeq" id="XP_030837005.1">
    <property type="nucleotide sequence ID" value="XM_030981145.1"/>
</dbReference>
<evidence type="ECO:0000256" key="12">
    <source>
        <dbReference type="ARBA" id="ARBA00022833"/>
    </source>
</evidence>
<organism evidence="29 30">
    <name type="scientific">Strongylocentrotus purpuratus</name>
    <name type="common">Purple sea urchin</name>
    <dbReference type="NCBI Taxonomy" id="7668"/>
    <lineage>
        <taxon>Eukaryota</taxon>
        <taxon>Metazoa</taxon>
        <taxon>Echinodermata</taxon>
        <taxon>Eleutherozoa</taxon>
        <taxon>Echinozoa</taxon>
        <taxon>Echinoidea</taxon>
        <taxon>Euechinoidea</taxon>
        <taxon>Echinacea</taxon>
        <taxon>Camarodonta</taxon>
        <taxon>Echinidea</taxon>
        <taxon>Strongylocentrotidae</taxon>
        <taxon>Strongylocentrotus</taxon>
    </lineage>
</organism>
<evidence type="ECO:0000256" key="24">
    <source>
        <dbReference type="ARBA" id="ARBA00078243"/>
    </source>
</evidence>
<dbReference type="Pfam" id="PF00270">
    <property type="entry name" value="DEAD"/>
    <property type="match status" value="1"/>
</dbReference>